<feature type="domain" description="DUF397" evidence="1">
    <location>
        <begin position="32"/>
        <end position="83"/>
    </location>
</feature>
<reference evidence="2" key="1">
    <citation type="submission" date="2022-06" db="EMBL/GenBank/DDBJ databases">
        <authorList>
            <person name="Ping M."/>
        </authorList>
    </citation>
    <scope>NUCLEOTIDE SEQUENCE</scope>
    <source>
        <strain evidence="2">JCM11759T</strain>
    </source>
</reference>
<evidence type="ECO:0000313" key="3">
    <source>
        <dbReference type="Proteomes" id="UP001055940"/>
    </source>
</evidence>
<accession>A0ABY5DBY2</accession>
<protein>
    <submittedName>
        <fullName evidence="2">DUF397 domain-containing protein</fullName>
    </submittedName>
</protein>
<feature type="domain" description="DUF397" evidence="1">
    <location>
        <begin position="14"/>
        <end position="31"/>
    </location>
</feature>
<evidence type="ECO:0000259" key="1">
    <source>
        <dbReference type="Pfam" id="PF04149"/>
    </source>
</evidence>
<proteinExistence type="predicted"/>
<keyword evidence="3" id="KW-1185">Reference proteome</keyword>
<name>A0ABY5DBY2_9ACTN</name>
<gene>
    <name evidence="2" type="ORF">NE857_02920</name>
</gene>
<evidence type="ECO:0000313" key="2">
    <source>
        <dbReference type="EMBL" id="USY20622.1"/>
    </source>
</evidence>
<dbReference type="InterPro" id="IPR007278">
    <property type="entry name" value="DUF397"/>
</dbReference>
<dbReference type="Proteomes" id="UP001055940">
    <property type="component" value="Chromosome"/>
</dbReference>
<dbReference type="EMBL" id="CP099837">
    <property type="protein sequence ID" value="USY20622.1"/>
    <property type="molecule type" value="Genomic_DNA"/>
</dbReference>
<organism evidence="2 3">
    <name type="scientific">Nocardiopsis exhalans</name>
    <dbReference type="NCBI Taxonomy" id="163604"/>
    <lineage>
        <taxon>Bacteria</taxon>
        <taxon>Bacillati</taxon>
        <taxon>Actinomycetota</taxon>
        <taxon>Actinomycetes</taxon>
        <taxon>Streptosporangiales</taxon>
        <taxon>Nocardiopsidaceae</taxon>
        <taxon>Nocardiopsis</taxon>
    </lineage>
</organism>
<sequence length="84" mass="9207">MRHKVTFDEAEQMGWRKSSYSGGGGGNCVEVGWHKSSYSGSAGGNCVEVAEGQKVLVRDTQHREHGYLSFQGGEWSSLLSTLKR</sequence>
<dbReference type="Pfam" id="PF04149">
    <property type="entry name" value="DUF397"/>
    <property type="match status" value="2"/>
</dbReference>